<dbReference type="STRING" id="1123377.GCA_000423885_00674"/>
<keyword evidence="7 9" id="KW-0472">Membrane</keyword>
<dbReference type="AlphaFoldDB" id="A0A5R9PGU6"/>
<name>A0A5R9PGU6_9GAMM</name>
<dbReference type="InterPro" id="IPR002293">
    <property type="entry name" value="AA/rel_permease1"/>
</dbReference>
<evidence type="ECO:0000256" key="3">
    <source>
        <dbReference type="ARBA" id="ARBA00021069"/>
    </source>
</evidence>
<keyword evidence="11" id="KW-1185">Reference proteome</keyword>
<dbReference type="PANTHER" id="PTHR42770:SF18">
    <property type="entry name" value="ARGININE_AGMATINE ANTIPORTER"/>
    <property type="match status" value="1"/>
</dbReference>
<keyword evidence="4" id="KW-1003">Cell membrane</keyword>
<feature type="transmembrane region" description="Helical" evidence="9">
    <location>
        <begin position="340"/>
        <end position="358"/>
    </location>
</feature>
<feature type="transmembrane region" description="Helical" evidence="9">
    <location>
        <begin position="28"/>
        <end position="49"/>
    </location>
</feature>
<feature type="transmembrane region" description="Helical" evidence="9">
    <location>
        <begin position="61"/>
        <end position="83"/>
    </location>
</feature>
<protein>
    <recommendedName>
        <fullName evidence="3">Arginine/agmatine antiporter</fullName>
    </recommendedName>
</protein>
<proteinExistence type="inferred from homology"/>
<evidence type="ECO:0000256" key="4">
    <source>
        <dbReference type="ARBA" id="ARBA00022475"/>
    </source>
</evidence>
<feature type="transmembrane region" description="Helical" evidence="9">
    <location>
        <begin position="398"/>
        <end position="414"/>
    </location>
</feature>
<dbReference type="EMBL" id="SROY01000002">
    <property type="protein sequence ID" value="TLX21850.1"/>
    <property type="molecule type" value="Genomic_DNA"/>
</dbReference>
<feature type="transmembrane region" description="Helical" evidence="9">
    <location>
        <begin position="364"/>
        <end position="386"/>
    </location>
</feature>
<dbReference type="PANTHER" id="PTHR42770">
    <property type="entry name" value="AMINO ACID TRANSPORTER-RELATED"/>
    <property type="match status" value="1"/>
</dbReference>
<sequence>MANDESPAPGTSPPPTALHVQQVEKKPLGPWSATALVVGSMIGSGVFLLPASLASYGGVSLLGWAITLSGALALALTFARLAMRWPQTGGPYAFARNAFGEAPGFMVAWSYWVSIWSANAAIAVAFAGSLGALFPALVATPLRAGACALAGLWLCAAINLLGLREAGRMQIVLTVLKFVPLALFAGIAIWFVEPAQFQPFNRSAESLPAATHACVALVLWALLGLEAATVPAGAIDDPARTIPRATLAGTALAGIATVLAVTAVIGIVPAAQLKDSTAPMADAARMLWGGWAGIAIATVAAVSCLGALNGWVMLSAQIPLAAARDGLLPRAFARQDARGTPAFGILASSLLASLLVAANFSRSLVSLFTFSILLSTAATLLPYLAGSAAWLLRGERKGRAVAAFALVYSGYALLGAGGEALLWGGVLLLAGVPVYAWMRRPTAR</sequence>
<evidence type="ECO:0000256" key="8">
    <source>
        <dbReference type="ARBA" id="ARBA00045636"/>
    </source>
</evidence>
<feature type="transmembrane region" description="Helical" evidence="9">
    <location>
        <begin position="104"/>
        <end position="130"/>
    </location>
</feature>
<evidence type="ECO:0000256" key="6">
    <source>
        <dbReference type="ARBA" id="ARBA00022989"/>
    </source>
</evidence>
<dbReference type="Proteomes" id="UP000308508">
    <property type="component" value="Unassembled WGS sequence"/>
</dbReference>
<gene>
    <name evidence="10" type="ORF">E5S66_04750</name>
</gene>
<comment type="subcellular location">
    <subcellularLocation>
        <location evidence="1">Cell membrane</location>
        <topology evidence="1">Multi-pass membrane protein</topology>
    </subcellularLocation>
</comment>
<dbReference type="Gene3D" id="1.20.1740.10">
    <property type="entry name" value="Amino acid/polyamine transporter I"/>
    <property type="match status" value="1"/>
</dbReference>
<dbReference type="PIRSF" id="PIRSF006060">
    <property type="entry name" value="AA_transporter"/>
    <property type="match status" value="1"/>
</dbReference>
<comment type="function">
    <text evidence="8">Major component of the acid-resistance (AR) system allowing enteric pathogens to survive the acidic environment in the stomach. Exchanges extracellular arginine for its intracellular decarboxylation product agmatine (Agm) thereby expelling intracellular protons. Probably undergoes several conformational states in order to translocate the substrate across the membrane; keeps the substrate accessible to only 1 side of the membrane at a time by opening and closing 3 membrane-internal gates.</text>
</comment>
<accession>A0A5R9PGU6</accession>
<evidence type="ECO:0000256" key="1">
    <source>
        <dbReference type="ARBA" id="ARBA00004651"/>
    </source>
</evidence>
<keyword evidence="6 9" id="KW-1133">Transmembrane helix</keyword>
<feature type="transmembrane region" description="Helical" evidence="9">
    <location>
        <begin position="291"/>
        <end position="314"/>
    </location>
</feature>
<feature type="transmembrane region" description="Helical" evidence="9">
    <location>
        <begin position="247"/>
        <end position="271"/>
    </location>
</feature>
<feature type="transmembrane region" description="Helical" evidence="9">
    <location>
        <begin position="142"/>
        <end position="163"/>
    </location>
</feature>
<evidence type="ECO:0000256" key="5">
    <source>
        <dbReference type="ARBA" id="ARBA00022692"/>
    </source>
</evidence>
<feature type="transmembrane region" description="Helical" evidence="9">
    <location>
        <begin position="210"/>
        <end position="235"/>
    </location>
</feature>
<evidence type="ECO:0000256" key="2">
    <source>
        <dbReference type="ARBA" id="ARBA00008220"/>
    </source>
</evidence>
<dbReference type="RefSeq" id="WP_138347998.1">
    <property type="nucleotide sequence ID" value="NZ_SROY01000002.1"/>
</dbReference>
<dbReference type="InterPro" id="IPR050367">
    <property type="entry name" value="APC_superfamily"/>
</dbReference>
<evidence type="ECO:0000313" key="10">
    <source>
        <dbReference type="EMBL" id="TLX21850.1"/>
    </source>
</evidence>
<dbReference type="Pfam" id="PF13520">
    <property type="entry name" value="AA_permease_2"/>
    <property type="match status" value="1"/>
</dbReference>
<comment type="similarity">
    <text evidence="2">Belongs to the amino acid-polyamine-organocation (APC) superfamily. Basic amino acid/polyamine antiporter (APA) (TC 2.A.3.2) family.</text>
</comment>
<keyword evidence="5 9" id="KW-0812">Transmembrane</keyword>
<organism evidence="10 11">
    <name type="scientific">Thermomonas fusca</name>
    <dbReference type="NCBI Taxonomy" id="215690"/>
    <lineage>
        <taxon>Bacteria</taxon>
        <taxon>Pseudomonadati</taxon>
        <taxon>Pseudomonadota</taxon>
        <taxon>Gammaproteobacteria</taxon>
        <taxon>Lysobacterales</taxon>
        <taxon>Lysobacteraceae</taxon>
        <taxon>Thermomonas</taxon>
    </lineage>
</organism>
<feature type="transmembrane region" description="Helical" evidence="9">
    <location>
        <begin position="170"/>
        <end position="190"/>
    </location>
</feature>
<comment type="caution">
    <text evidence="10">The sequence shown here is derived from an EMBL/GenBank/DDBJ whole genome shotgun (WGS) entry which is preliminary data.</text>
</comment>
<reference evidence="10 11" key="1">
    <citation type="submission" date="2019-04" db="EMBL/GenBank/DDBJ databases">
        <authorList>
            <person name="Grouzdev D.S."/>
            <person name="Nazina T.N."/>
        </authorList>
    </citation>
    <scope>NUCLEOTIDE SEQUENCE [LARGE SCALE GENOMIC DNA]</scope>
    <source>
        <strain evidence="10 11">SHC 3-19</strain>
    </source>
</reference>
<feature type="transmembrane region" description="Helical" evidence="9">
    <location>
        <begin position="420"/>
        <end position="438"/>
    </location>
</feature>
<evidence type="ECO:0000256" key="7">
    <source>
        <dbReference type="ARBA" id="ARBA00023136"/>
    </source>
</evidence>
<dbReference type="GO" id="GO:0005886">
    <property type="term" value="C:plasma membrane"/>
    <property type="evidence" value="ECO:0007669"/>
    <property type="project" value="UniProtKB-SubCell"/>
</dbReference>
<evidence type="ECO:0000313" key="11">
    <source>
        <dbReference type="Proteomes" id="UP000308508"/>
    </source>
</evidence>
<dbReference type="GO" id="GO:0022857">
    <property type="term" value="F:transmembrane transporter activity"/>
    <property type="evidence" value="ECO:0007669"/>
    <property type="project" value="InterPro"/>
</dbReference>
<evidence type="ECO:0000256" key="9">
    <source>
        <dbReference type="SAM" id="Phobius"/>
    </source>
</evidence>